<organism evidence="1 2">
    <name type="scientific">Rhizocola hellebori</name>
    <dbReference type="NCBI Taxonomy" id="1392758"/>
    <lineage>
        <taxon>Bacteria</taxon>
        <taxon>Bacillati</taxon>
        <taxon>Actinomycetota</taxon>
        <taxon>Actinomycetes</taxon>
        <taxon>Micromonosporales</taxon>
        <taxon>Micromonosporaceae</taxon>
        <taxon>Rhizocola</taxon>
    </lineage>
</organism>
<gene>
    <name evidence="1" type="ORF">Rhe02_43200</name>
</gene>
<evidence type="ECO:0000313" key="2">
    <source>
        <dbReference type="Proteomes" id="UP000612899"/>
    </source>
</evidence>
<name>A0A8J3VHT2_9ACTN</name>
<dbReference type="RefSeq" id="WP_203910070.1">
    <property type="nucleotide sequence ID" value="NZ_BONY01000025.1"/>
</dbReference>
<evidence type="ECO:0000313" key="1">
    <source>
        <dbReference type="EMBL" id="GIH06253.1"/>
    </source>
</evidence>
<dbReference type="Proteomes" id="UP000612899">
    <property type="component" value="Unassembled WGS sequence"/>
</dbReference>
<dbReference type="EMBL" id="BONY01000025">
    <property type="protein sequence ID" value="GIH06253.1"/>
    <property type="molecule type" value="Genomic_DNA"/>
</dbReference>
<reference evidence="1" key="1">
    <citation type="submission" date="2021-01" db="EMBL/GenBank/DDBJ databases">
        <title>Whole genome shotgun sequence of Rhizocola hellebori NBRC 109834.</title>
        <authorList>
            <person name="Komaki H."/>
            <person name="Tamura T."/>
        </authorList>
    </citation>
    <scope>NUCLEOTIDE SEQUENCE</scope>
    <source>
        <strain evidence="1">NBRC 109834</strain>
    </source>
</reference>
<sequence length="143" mass="15405">MPKVSASTQSAAGPDQVWQLAIDLPRYPEWLTMHDAFTSDVPDTLGEGVAYKQRVKMMGMPAEIAWRVTEAAAPSKLELFGDGPMGIKSVNRFTIEPADEGCNITFEMEFNGPALNGPMAKMAEKNAGVAAEQSLAKFKALLG</sequence>
<dbReference type="Pfam" id="PF10604">
    <property type="entry name" value="Polyketide_cyc2"/>
    <property type="match status" value="1"/>
</dbReference>
<dbReference type="Gene3D" id="3.30.530.20">
    <property type="match status" value="1"/>
</dbReference>
<dbReference type="CDD" id="cd07812">
    <property type="entry name" value="SRPBCC"/>
    <property type="match status" value="1"/>
</dbReference>
<dbReference type="AlphaFoldDB" id="A0A8J3VHT2"/>
<dbReference type="InterPro" id="IPR023393">
    <property type="entry name" value="START-like_dom_sf"/>
</dbReference>
<comment type="caution">
    <text evidence="1">The sequence shown here is derived from an EMBL/GenBank/DDBJ whole genome shotgun (WGS) entry which is preliminary data.</text>
</comment>
<proteinExistence type="predicted"/>
<accession>A0A8J3VHT2</accession>
<evidence type="ECO:0008006" key="3">
    <source>
        <dbReference type="Google" id="ProtNLM"/>
    </source>
</evidence>
<dbReference type="SUPFAM" id="SSF55961">
    <property type="entry name" value="Bet v1-like"/>
    <property type="match status" value="1"/>
</dbReference>
<keyword evidence="2" id="KW-1185">Reference proteome</keyword>
<protein>
    <recommendedName>
        <fullName evidence="3">SRPBCC family protein</fullName>
    </recommendedName>
</protein>
<dbReference type="InterPro" id="IPR019587">
    <property type="entry name" value="Polyketide_cyclase/dehydratase"/>
</dbReference>